<dbReference type="Pfam" id="PF00665">
    <property type="entry name" value="rve"/>
    <property type="match status" value="1"/>
</dbReference>
<dbReference type="InterPro" id="IPR001584">
    <property type="entry name" value="Integrase_cat-core"/>
</dbReference>
<dbReference type="InterPro" id="IPR036397">
    <property type="entry name" value="RNaseH_sf"/>
</dbReference>
<dbReference type="InterPro" id="IPR050951">
    <property type="entry name" value="Retrovirus_Pol_polyprotein"/>
</dbReference>
<dbReference type="AlphaFoldDB" id="A0A2J7Q1K3"/>
<feature type="domain" description="Integrase catalytic" evidence="1">
    <location>
        <begin position="6"/>
        <end position="167"/>
    </location>
</feature>
<dbReference type="SUPFAM" id="SSF53098">
    <property type="entry name" value="Ribonuclease H-like"/>
    <property type="match status" value="1"/>
</dbReference>
<reference evidence="2 3" key="1">
    <citation type="submission" date="2017-12" db="EMBL/GenBank/DDBJ databases">
        <title>Hemimetabolous genomes reveal molecular basis of termite eusociality.</title>
        <authorList>
            <person name="Harrison M.C."/>
            <person name="Jongepier E."/>
            <person name="Robertson H.M."/>
            <person name="Arning N."/>
            <person name="Bitard-Feildel T."/>
            <person name="Chao H."/>
            <person name="Childers C.P."/>
            <person name="Dinh H."/>
            <person name="Doddapaneni H."/>
            <person name="Dugan S."/>
            <person name="Gowin J."/>
            <person name="Greiner C."/>
            <person name="Han Y."/>
            <person name="Hu H."/>
            <person name="Hughes D.S.T."/>
            <person name="Huylmans A.-K."/>
            <person name="Kemena C."/>
            <person name="Kremer L.P.M."/>
            <person name="Lee S.L."/>
            <person name="Lopez-Ezquerra A."/>
            <person name="Mallet L."/>
            <person name="Monroy-Kuhn J.M."/>
            <person name="Moser A."/>
            <person name="Murali S.C."/>
            <person name="Muzny D.M."/>
            <person name="Otani S."/>
            <person name="Piulachs M.-D."/>
            <person name="Poelchau M."/>
            <person name="Qu J."/>
            <person name="Schaub F."/>
            <person name="Wada-Katsumata A."/>
            <person name="Worley K.C."/>
            <person name="Xie Q."/>
            <person name="Ylla G."/>
            <person name="Poulsen M."/>
            <person name="Gibbs R.A."/>
            <person name="Schal C."/>
            <person name="Richards S."/>
            <person name="Belles X."/>
            <person name="Korb J."/>
            <person name="Bornberg-Bauer E."/>
        </authorList>
    </citation>
    <scope>NUCLEOTIDE SEQUENCE [LARGE SCALE GENOMIC DNA]</scope>
    <source>
        <tissue evidence="2">Whole body</tissue>
    </source>
</reference>
<dbReference type="GO" id="GO:0015074">
    <property type="term" value="P:DNA integration"/>
    <property type="evidence" value="ECO:0007669"/>
    <property type="project" value="InterPro"/>
</dbReference>
<dbReference type="PROSITE" id="PS50994">
    <property type="entry name" value="INTEGRASE"/>
    <property type="match status" value="1"/>
</dbReference>
<dbReference type="EMBL" id="NEVH01019408">
    <property type="protein sequence ID" value="PNF22439.1"/>
    <property type="molecule type" value="Genomic_DNA"/>
</dbReference>
<dbReference type="STRING" id="105785.A0A2J7Q1K3"/>
<dbReference type="Gene3D" id="3.30.420.10">
    <property type="entry name" value="Ribonuclease H-like superfamily/Ribonuclease H"/>
    <property type="match status" value="1"/>
</dbReference>
<accession>A0A2J7Q1K3</accession>
<evidence type="ECO:0000313" key="2">
    <source>
        <dbReference type="EMBL" id="PNF22439.1"/>
    </source>
</evidence>
<gene>
    <name evidence="2" type="ORF">B7P43_G15712</name>
</gene>
<keyword evidence="3" id="KW-1185">Reference proteome</keyword>
<name>A0A2J7Q1K3_9NEOP</name>
<dbReference type="InParanoid" id="A0A2J7Q1K3"/>
<proteinExistence type="predicted"/>
<dbReference type="PANTHER" id="PTHR37984">
    <property type="entry name" value="PROTEIN CBG26694"/>
    <property type="match status" value="1"/>
</dbReference>
<dbReference type="InterPro" id="IPR012337">
    <property type="entry name" value="RNaseH-like_sf"/>
</dbReference>
<sequence>MEITTTASHPFEKCSLDIVGPLVESESGNKYILTFQDELSKFIVATPLPQKDGKTVAKAFVLNIVLKFGAPAKILTDRGSDFLSNLFKNVCKLLRIRKMQTTAFHPESNGSLERSHRVLAEYLRHYVSKDQRNSDEFVLNAVYVYNTTTHTRTATKFTPFELVYGFKSEVPFTLTHSPSIQYNYEDYLTELKGRLQTGTKWQDRNKSYARKRATNSMTRG</sequence>
<comment type="caution">
    <text evidence="2">The sequence shown here is derived from an EMBL/GenBank/DDBJ whole genome shotgun (WGS) entry which is preliminary data.</text>
</comment>
<dbReference type="Proteomes" id="UP000235965">
    <property type="component" value="Unassembled WGS sequence"/>
</dbReference>
<dbReference type="PANTHER" id="PTHR37984:SF15">
    <property type="entry name" value="INTEGRASE CATALYTIC DOMAIN-CONTAINING PROTEIN"/>
    <property type="match status" value="1"/>
</dbReference>
<evidence type="ECO:0000313" key="3">
    <source>
        <dbReference type="Proteomes" id="UP000235965"/>
    </source>
</evidence>
<evidence type="ECO:0000259" key="1">
    <source>
        <dbReference type="PROSITE" id="PS50994"/>
    </source>
</evidence>
<protein>
    <recommendedName>
        <fullName evidence="1">Integrase catalytic domain-containing protein</fullName>
    </recommendedName>
</protein>
<dbReference type="FunFam" id="3.30.420.10:FF:000032">
    <property type="entry name" value="Retrovirus-related Pol polyprotein from transposon 297-like Protein"/>
    <property type="match status" value="1"/>
</dbReference>
<dbReference type="GO" id="GO:0003676">
    <property type="term" value="F:nucleic acid binding"/>
    <property type="evidence" value="ECO:0007669"/>
    <property type="project" value="InterPro"/>
</dbReference>
<organism evidence="2 3">
    <name type="scientific">Cryptotermes secundus</name>
    <dbReference type="NCBI Taxonomy" id="105785"/>
    <lineage>
        <taxon>Eukaryota</taxon>
        <taxon>Metazoa</taxon>
        <taxon>Ecdysozoa</taxon>
        <taxon>Arthropoda</taxon>
        <taxon>Hexapoda</taxon>
        <taxon>Insecta</taxon>
        <taxon>Pterygota</taxon>
        <taxon>Neoptera</taxon>
        <taxon>Polyneoptera</taxon>
        <taxon>Dictyoptera</taxon>
        <taxon>Blattodea</taxon>
        <taxon>Blattoidea</taxon>
        <taxon>Termitoidae</taxon>
        <taxon>Kalotermitidae</taxon>
        <taxon>Cryptotermitinae</taxon>
        <taxon>Cryptotermes</taxon>
    </lineage>
</organism>